<evidence type="ECO:0000256" key="4">
    <source>
        <dbReference type="ARBA" id="ARBA00022448"/>
    </source>
</evidence>
<gene>
    <name evidence="12" type="ORF">RN001_015866</name>
</gene>
<sequence>MERSTIKEISIESLEEVNQRKIQENLANWQLGDNPLTEISDAQVDLIYHIKDLIEDYYYGSNKNENTNIDVVLPAKEGLKMPVVHTNQDYIKWMVEAEKQMKVENLSEYLAFYNKLQKQSFECKALLENTQETVTAVEYLYQQYQDVTAKTDTLHNLSEQLMKQQTLLKDKKACLKERLHCFKLYRTLSNNINQHSVSISSDGFMETLDQIDECINYIQLHPNFKEARSYSAKFDNVLSKAVILIKKYFNDVIVNATKQVTDPDNKTNLLTSAEEGESSFSLYYGKFHSAAVKVKPIIKHIEGKMEKHNNYKQLLSDCQQTYFSLRSPVMTDAVAKALIDLKNKHKSDHSVLFRSAGLFIMQVCQDESTCFNYFFTEESEQLNEYFGILCQNLYDMLRPCLIGIYHLEVLTELCGILRSEMLNDQIQSNDTLTKFKEVILQLLEDIEERLVFRTHIFFHNDLKSYQPSPGDLAYPEKLEQMEIITEELAENRTESRSSVTSIESQEVATINAGHVGQFRSYTGNSPADLHGMWYPTVKRTLVCLSRLYCCLDREIFQGLAQEALAICVETIAKAESQISAKKTSMDGRLFQIKHLLILREQIAPFQVDFTVKEVALDFSNIKAAAMGLINNRNNLFTFNSNNALLEFLLEGTPKVKEYLIDSRKEIDKQLKASCEAFISNTTNLIIGPILQWIQKAESFLQIQNNPDGVLYNQEFGKPAVLGRVLSNTRKNIKSKIPEVQRCMQLYLANRETEFILFRPIKINVMNAFVQVESILELAKYSHEDQIIVACPSPEQVNVLISSVSLSTEQDSHSDASSQASNSKTEKNVKQKSASDDTIVET</sequence>
<feature type="domain" description="Conserved oligomeric Golgi complex subunit 3 N-terminal" evidence="10">
    <location>
        <begin position="112"/>
        <end position="253"/>
    </location>
</feature>
<dbReference type="Proteomes" id="UP001353858">
    <property type="component" value="Unassembled WGS sequence"/>
</dbReference>
<evidence type="ECO:0000259" key="10">
    <source>
        <dbReference type="Pfam" id="PF04136"/>
    </source>
</evidence>
<evidence type="ECO:0000256" key="1">
    <source>
        <dbReference type="ARBA" id="ARBA00004395"/>
    </source>
</evidence>
<evidence type="ECO:0000256" key="2">
    <source>
        <dbReference type="ARBA" id="ARBA00009936"/>
    </source>
</evidence>
<evidence type="ECO:0000256" key="7">
    <source>
        <dbReference type="ARBA" id="ARBA00023136"/>
    </source>
</evidence>
<dbReference type="AlphaFoldDB" id="A0AAN7SAX0"/>
<keyword evidence="13" id="KW-1185">Reference proteome</keyword>
<feature type="compositionally biased region" description="Basic and acidic residues" evidence="9">
    <location>
        <begin position="823"/>
        <end position="834"/>
    </location>
</feature>
<reference evidence="13" key="1">
    <citation type="submission" date="2023-01" db="EMBL/GenBank/DDBJ databases">
        <title>Key to firefly adult light organ development and bioluminescence: homeobox transcription factors regulate luciferase expression and transportation to peroxisome.</title>
        <authorList>
            <person name="Fu X."/>
        </authorList>
    </citation>
    <scope>NUCLEOTIDE SEQUENCE [LARGE SCALE GENOMIC DNA]</scope>
</reference>
<evidence type="ECO:0000313" key="12">
    <source>
        <dbReference type="EMBL" id="KAK4871742.1"/>
    </source>
</evidence>
<dbReference type="GO" id="GO:0005801">
    <property type="term" value="C:cis-Golgi network"/>
    <property type="evidence" value="ECO:0007669"/>
    <property type="project" value="InterPro"/>
</dbReference>
<dbReference type="SUPFAM" id="SSF74788">
    <property type="entry name" value="Cullin repeat-like"/>
    <property type="match status" value="1"/>
</dbReference>
<organism evidence="12 13">
    <name type="scientific">Aquatica leii</name>
    <dbReference type="NCBI Taxonomy" id="1421715"/>
    <lineage>
        <taxon>Eukaryota</taxon>
        <taxon>Metazoa</taxon>
        <taxon>Ecdysozoa</taxon>
        <taxon>Arthropoda</taxon>
        <taxon>Hexapoda</taxon>
        <taxon>Insecta</taxon>
        <taxon>Pterygota</taxon>
        <taxon>Neoptera</taxon>
        <taxon>Endopterygota</taxon>
        <taxon>Coleoptera</taxon>
        <taxon>Polyphaga</taxon>
        <taxon>Elateriformia</taxon>
        <taxon>Elateroidea</taxon>
        <taxon>Lampyridae</taxon>
        <taxon>Luciolinae</taxon>
        <taxon>Aquatica</taxon>
    </lineage>
</organism>
<evidence type="ECO:0000259" key="11">
    <source>
        <dbReference type="Pfam" id="PF20671"/>
    </source>
</evidence>
<dbReference type="EMBL" id="JARPUR010000008">
    <property type="protein sequence ID" value="KAK4871742.1"/>
    <property type="molecule type" value="Genomic_DNA"/>
</dbReference>
<keyword evidence="5" id="KW-0653">Protein transport</keyword>
<dbReference type="GO" id="GO:0017119">
    <property type="term" value="C:Golgi transport complex"/>
    <property type="evidence" value="ECO:0007669"/>
    <property type="project" value="TreeGrafter"/>
</dbReference>
<evidence type="ECO:0000256" key="8">
    <source>
        <dbReference type="ARBA" id="ARBA00031339"/>
    </source>
</evidence>
<keyword evidence="6" id="KW-0333">Golgi apparatus</keyword>
<dbReference type="Pfam" id="PF20671">
    <property type="entry name" value="COG3_C"/>
    <property type="match status" value="1"/>
</dbReference>
<keyword evidence="4" id="KW-0813">Transport</keyword>
<evidence type="ECO:0000256" key="5">
    <source>
        <dbReference type="ARBA" id="ARBA00022927"/>
    </source>
</evidence>
<name>A0AAN7SAX0_9COLE</name>
<dbReference type="InterPro" id="IPR007265">
    <property type="entry name" value="COG_su3"/>
</dbReference>
<keyword evidence="7" id="KW-0472">Membrane</keyword>
<evidence type="ECO:0000256" key="9">
    <source>
        <dbReference type="SAM" id="MobiDB-lite"/>
    </source>
</evidence>
<evidence type="ECO:0000313" key="13">
    <source>
        <dbReference type="Proteomes" id="UP001353858"/>
    </source>
</evidence>
<dbReference type="InterPro" id="IPR016159">
    <property type="entry name" value="Cullin_repeat-like_dom_sf"/>
</dbReference>
<proteinExistence type="inferred from homology"/>
<evidence type="ECO:0000256" key="3">
    <source>
        <dbReference type="ARBA" id="ARBA00020976"/>
    </source>
</evidence>
<comment type="caution">
    <text evidence="12">The sequence shown here is derived from an EMBL/GenBank/DDBJ whole genome shotgun (WGS) entry which is preliminary data.</text>
</comment>
<feature type="domain" description="Conserved oligomeric Golgi complex subunit 3 C-terminal" evidence="11">
    <location>
        <begin position="281"/>
        <end position="621"/>
    </location>
</feature>
<comment type="subcellular location">
    <subcellularLocation>
        <location evidence="1">Golgi apparatus membrane</location>
        <topology evidence="1">Peripheral membrane protein</topology>
    </subcellularLocation>
</comment>
<dbReference type="InterPro" id="IPR048320">
    <property type="entry name" value="COG3_N"/>
</dbReference>
<dbReference type="GO" id="GO:0007030">
    <property type="term" value="P:Golgi organization"/>
    <property type="evidence" value="ECO:0007669"/>
    <property type="project" value="TreeGrafter"/>
</dbReference>
<dbReference type="Pfam" id="PF04136">
    <property type="entry name" value="COG3_N"/>
    <property type="match status" value="1"/>
</dbReference>
<protein>
    <recommendedName>
        <fullName evidence="3">Conserved oligomeric Golgi complex subunit 3</fullName>
    </recommendedName>
    <alternativeName>
        <fullName evidence="8">Component of oligomeric Golgi complex 3</fullName>
    </alternativeName>
</protein>
<dbReference type="InterPro" id="IPR048685">
    <property type="entry name" value="COG3_C"/>
</dbReference>
<accession>A0AAN7SAX0</accession>
<feature type="region of interest" description="Disordered" evidence="9">
    <location>
        <begin position="807"/>
        <end position="841"/>
    </location>
</feature>
<dbReference type="GO" id="GO:0000139">
    <property type="term" value="C:Golgi membrane"/>
    <property type="evidence" value="ECO:0007669"/>
    <property type="project" value="UniProtKB-SubCell"/>
</dbReference>
<comment type="similarity">
    <text evidence="2">Belongs to the COG3 family.</text>
</comment>
<evidence type="ECO:0000256" key="6">
    <source>
        <dbReference type="ARBA" id="ARBA00023034"/>
    </source>
</evidence>
<dbReference type="GO" id="GO:0006886">
    <property type="term" value="P:intracellular protein transport"/>
    <property type="evidence" value="ECO:0007669"/>
    <property type="project" value="InterPro"/>
</dbReference>
<dbReference type="PANTHER" id="PTHR13302">
    <property type="entry name" value="CONSERVED OLIGOMERIC GOLGI COMPLEX COMPONENT 3"/>
    <property type="match status" value="1"/>
</dbReference>
<dbReference type="GO" id="GO:0006891">
    <property type="term" value="P:intra-Golgi vesicle-mediated transport"/>
    <property type="evidence" value="ECO:0007669"/>
    <property type="project" value="TreeGrafter"/>
</dbReference>
<dbReference type="PANTHER" id="PTHR13302:SF8">
    <property type="entry name" value="CONSERVED OLIGOMERIC GOLGI COMPLEX SUBUNIT 3"/>
    <property type="match status" value="1"/>
</dbReference>